<accession>A0A2S3R421</accession>
<protein>
    <submittedName>
        <fullName evidence="1">DUF3261 domain-containing protein</fullName>
    </submittedName>
</protein>
<dbReference type="Proteomes" id="UP000237466">
    <property type="component" value="Unassembled WGS sequence"/>
</dbReference>
<evidence type="ECO:0000313" key="1">
    <source>
        <dbReference type="EMBL" id="POB48439.1"/>
    </source>
</evidence>
<name>A0A2S3R421_VIBVL</name>
<comment type="caution">
    <text evidence="1">The sequence shown here is derived from an EMBL/GenBank/DDBJ whole genome shotgun (WGS) entry which is preliminary data.</text>
</comment>
<dbReference type="AlphaFoldDB" id="A0A2S3R421"/>
<evidence type="ECO:0000313" key="2">
    <source>
        <dbReference type="Proteomes" id="UP000237466"/>
    </source>
</evidence>
<dbReference type="InterPro" id="IPR021675">
    <property type="entry name" value="DUF3261"/>
</dbReference>
<dbReference type="EMBL" id="PDGH01000077">
    <property type="protein sequence ID" value="POB48439.1"/>
    <property type="molecule type" value="Genomic_DNA"/>
</dbReference>
<reference evidence="1 2" key="1">
    <citation type="journal article" date="2018" name="Front. Microbiol.">
        <title>Phylogeny of Vibrio vulnificus from the Analysis of the Core-Genome: Implications for Intra-Species Taxonomy.</title>
        <authorList>
            <person name="Roig F.J."/>
            <person name="Gonzalez-Candelas F."/>
            <person name="Sanjuan E."/>
            <person name="Fouz B."/>
            <person name="Feil E.J."/>
            <person name="Llorens C."/>
            <person name="Baker-Austin C."/>
            <person name="Oliver J.D."/>
            <person name="Danin-Poleg Y."/>
            <person name="Gibas C.J."/>
            <person name="Kashi Y."/>
            <person name="Gulig P.A."/>
            <person name="Morrison S.S."/>
            <person name="Amaro C."/>
        </authorList>
    </citation>
    <scope>NUCLEOTIDE SEQUENCE [LARGE SCALE GENOMIC DNA]</scope>
    <source>
        <strain evidence="1 2">CECT4608</strain>
    </source>
</reference>
<sequence>MVVGTDGHSQSREKTMIRQLVLCLLLALSITACSMQPRMQSTQIEIADQTFVTLPQPSELGLDVTASQLITATWQTDTGTQTQQLPVQLQVDQNKLVLAGFSSWGTRLLSLTYQDNHIETQVLNGLENTLPQPEQVLFNLMITLWPEQAWEAPLNQVKWQLIDRDNQRTIIDNHGNTIIVIDYEQGRSFAGPIRFHSLLNDYKIEIQTLNYQLSDAK</sequence>
<gene>
    <name evidence="1" type="ORF">CRN52_09715</name>
</gene>
<proteinExistence type="predicted"/>
<dbReference type="Pfam" id="PF11659">
    <property type="entry name" value="DUF3261"/>
    <property type="match status" value="1"/>
</dbReference>
<organism evidence="1 2">
    <name type="scientific">Vibrio vulnificus</name>
    <dbReference type="NCBI Taxonomy" id="672"/>
    <lineage>
        <taxon>Bacteria</taxon>
        <taxon>Pseudomonadati</taxon>
        <taxon>Pseudomonadota</taxon>
        <taxon>Gammaproteobacteria</taxon>
        <taxon>Vibrionales</taxon>
        <taxon>Vibrionaceae</taxon>
        <taxon>Vibrio</taxon>
    </lineage>
</organism>